<proteinExistence type="predicted"/>
<feature type="domain" description="Cupin type-2" evidence="1">
    <location>
        <begin position="58"/>
        <end position="123"/>
    </location>
</feature>
<accession>A0A918VTJ2</accession>
<gene>
    <name evidence="2" type="ORF">GCM10007989_16590</name>
</gene>
<dbReference type="InterPro" id="IPR013096">
    <property type="entry name" value="Cupin_2"/>
</dbReference>
<dbReference type="InterPro" id="IPR014710">
    <property type="entry name" value="RmlC-like_jellyroll"/>
</dbReference>
<dbReference type="Gene3D" id="2.60.120.10">
    <property type="entry name" value="Jelly Rolls"/>
    <property type="match status" value="1"/>
</dbReference>
<keyword evidence="3" id="KW-1185">Reference proteome</keyword>
<name>A0A918VTJ2_9HYPH</name>
<sequence length="177" mass="19319">MQMTNQTDVLPADDLSRTATIVHADDPGLLHLGIGAGTYTVVISGDLTGGRYTMLDMFVPTGGPPPHRHDFEEIFHILEGELEITFRDEVHLVGPGQIINIPANAPHGFRVVSATPARFLCICLPSGQEEYFKLVGEVLPARTTPPTPPSPEVMTERRSIMLANAARFHSEFLPPRA</sequence>
<dbReference type="Proteomes" id="UP000646579">
    <property type="component" value="Unassembled WGS sequence"/>
</dbReference>
<reference evidence="2" key="2">
    <citation type="submission" date="2020-09" db="EMBL/GenBank/DDBJ databases">
        <authorList>
            <person name="Sun Q."/>
            <person name="Kim S."/>
        </authorList>
    </citation>
    <scope>NUCLEOTIDE SEQUENCE</scope>
    <source>
        <strain evidence="2">KCTC 32437</strain>
    </source>
</reference>
<reference evidence="2" key="1">
    <citation type="journal article" date="2014" name="Int. J. Syst. Evol. Microbiol.">
        <title>Complete genome sequence of Corynebacterium casei LMG S-19264T (=DSM 44701T), isolated from a smear-ripened cheese.</title>
        <authorList>
            <consortium name="US DOE Joint Genome Institute (JGI-PGF)"/>
            <person name="Walter F."/>
            <person name="Albersmeier A."/>
            <person name="Kalinowski J."/>
            <person name="Ruckert C."/>
        </authorList>
    </citation>
    <scope>NUCLEOTIDE SEQUENCE</scope>
    <source>
        <strain evidence="2">KCTC 32437</strain>
    </source>
</reference>
<organism evidence="2 3">
    <name type="scientific">Devosia pacifica</name>
    <dbReference type="NCBI Taxonomy" id="1335967"/>
    <lineage>
        <taxon>Bacteria</taxon>
        <taxon>Pseudomonadati</taxon>
        <taxon>Pseudomonadota</taxon>
        <taxon>Alphaproteobacteria</taxon>
        <taxon>Hyphomicrobiales</taxon>
        <taxon>Devosiaceae</taxon>
        <taxon>Devosia</taxon>
    </lineage>
</organism>
<dbReference type="EMBL" id="BMZE01000002">
    <property type="protein sequence ID" value="GHA21927.1"/>
    <property type="molecule type" value="Genomic_DNA"/>
</dbReference>
<evidence type="ECO:0000259" key="1">
    <source>
        <dbReference type="Pfam" id="PF07883"/>
    </source>
</evidence>
<protein>
    <recommendedName>
        <fullName evidence="1">Cupin type-2 domain-containing protein</fullName>
    </recommendedName>
</protein>
<evidence type="ECO:0000313" key="3">
    <source>
        <dbReference type="Proteomes" id="UP000646579"/>
    </source>
</evidence>
<comment type="caution">
    <text evidence="2">The sequence shown here is derived from an EMBL/GenBank/DDBJ whole genome shotgun (WGS) entry which is preliminary data.</text>
</comment>
<dbReference type="SUPFAM" id="SSF51182">
    <property type="entry name" value="RmlC-like cupins"/>
    <property type="match status" value="1"/>
</dbReference>
<dbReference type="Pfam" id="PF07883">
    <property type="entry name" value="Cupin_2"/>
    <property type="match status" value="1"/>
</dbReference>
<dbReference type="AlphaFoldDB" id="A0A918VTJ2"/>
<dbReference type="PANTHER" id="PTHR36440">
    <property type="entry name" value="PUTATIVE (AFU_ORTHOLOGUE AFUA_8G07350)-RELATED"/>
    <property type="match status" value="1"/>
</dbReference>
<dbReference type="PANTHER" id="PTHR36440:SF1">
    <property type="entry name" value="PUTATIVE (AFU_ORTHOLOGUE AFUA_8G07350)-RELATED"/>
    <property type="match status" value="1"/>
</dbReference>
<dbReference type="InterPro" id="IPR011051">
    <property type="entry name" value="RmlC_Cupin_sf"/>
</dbReference>
<evidence type="ECO:0000313" key="2">
    <source>
        <dbReference type="EMBL" id="GHA21927.1"/>
    </source>
</evidence>
<dbReference type="InterPro" id="IPR053146">
    <property type="entry name" value="QDO-like"/>
</dbReference>